<feature type="compositionally biased region" description="Basic and acidic residues" evidence="1">
    <location>
        <begin position="424"/>
        <end position="439"/>
    </location>
</feature>
<feature type="compositionally biased region" description="Basic and acidic residues" evidence="1">
    <location>
        <begin position="580"/>
        <end position="607"/>
    </location>
</feature>
<evidence type="ECO:0000256" key="1">
    <source>
        <dbReference type="SAM" id="MobiDB-lite"/>
    </source>
</evidence>
<feature type="compositionally biased region" description="Low complexity" evidence="1">
    <location>
        <begin position="241"/>
        <end position="251"/>
    </location>
</feature>
<name>A0A0F7SIA0_PHARH</name>
<feature type="compositionally biased region" description="Polar residues" evidence="1">
    <location>
        <begin position="262"/>
        <end position="272"/>
    </location>
</feature>
<sequence length="1624" mass="175577">MLSSKPTRPARSTDPRPPNLSTGSNNLRTTVVNTTPTVYLPPPSAPLVSSRSHAINASSISSPILSSVASTSRGPPPPSRPSSGGISANSFPQDEYTSEKTRSEPSSDPLDAFPSTNRSNLATRSLPSSSPPSRQVSRANSPVQISLIRPKAAGTSPATKLLKLSDVSLSQPNRSNITAMSSGATTPSCSMCVSSKQSPANSPPEGTLSTPHVQPKRITVRAPKLVEDKREGVNHKKRQISLASTSSSASLVESIANKTKRTTPSDARTANSPDKGRKRLQLITAQANSFSSPSSSSSSSMALSASPSYVVSNKSHASSSKPIKLRAPLPLTQKRDAPVPIPIPIPVSVPVPIPIPIPIPIPTATPISSSELETNRPLLNLNKRPLDDKSENDRPGKKRKEDRTVEGLSTEKKKRKKDKRKNRESKVGPEAEVRNKVVGENKTGAGTGTGKKIVLKKKTVEPKSLEQEVRSSQVVIDLPNNEILPNGVPIVPNRTNSSNSEPPPPQTSPPQSQSATPRPSVPQSRPSSETRLETSLTIYSISSNSSPKTNPSAAVSTSIPDQRPVHQASVMDCDNPDDNVVEKEQKLDTSDTGQREMKKSQGRKKEVSSVSPLTLSNDDPSVKLKPAATVTATIAGETMATAMKKLPLLVVQPFEVPSSLPLEQIAASPAPASSSSLPSIPLQASSSAARVTRESILSLSSTSSAGSASALPVYVASVSTPSDVQTALSASMELPSRVLDTSSEANSTKKDEEEMHQQEVVFKEETNLPKLVANSSSESISIDKPVLQKPSSIPAPVIPFISVSALMPTLTPALSSELEANQPQPQPKLVESIIPVLTPVSTPISTPKLELSRSSSVSTPTSLLLPLPSESSSRHTPPSPGSRSRSALSEMFLPHEQNILFDTTLSDSDESIAEFNSPIEIFDSDSDSNETASSAHKHSNRPRAIGGSLPTQPLSFEALVMLSTSEEGEPALAIVQIFNEPGISNMFYMLCKNCDSDDSFLCSRDDLQEAEFDESHRRMSWIFAMEDHSITFLENAMWKAFLDAFDRRLRTNSPALPLQILPEPPSVLPEKVKQLPISNRAPPDPIIVPAPSALSPAPSFPPSPNSEILQVQKQIPLLSCLLPPLVAPSPSLVEQGSKLQAAKLVSPSRAPLKDSLSVKANKLSRMTSSRSSYTINIQSCSLGSGRNDKFKLPKFCAISVKAQMANSPSYEDAQTIKQTTYYSRLRFEGPRKKSATFEPPLEFNLPPETFRVLPSDWPFMFDQGLRQDTHLRLEIQFLSFTANHRKPCEWILSELAPFNQGKPTIQLPGCLIELVRPRGAERDYLDLPGTQLPLTIRGSVVLPKMTWGLECANSWNSTDTVQAQKSLKPSSTSNSSSSKTKATPVYWATRSVRGHTPKATVPGVIVQPATDSPIKRNKSRVIKDDSESDTDFIDGASLTTGTSSDGGGQAHHERGTSSDADENYVKVPQPFTMVFNPDGPTFKPSPPRAPLPLNQRIWKGSLANNLTALDRGIRDPEIFEREEAIFDLEAIHDGQKFMMCLWNRWVDSYGRIQPWNSHGHIIGFVTRYFSTIDSANVRRYLVLHLETLSAFDLCNNATFAEALALYASLKRNAVRTGILKKNGR</sequence>
<feature type="region of interest" description="Disordered" evidence="1">
    <location>
        <begin position="844"/>
        <end position="886"/>
    </location>
</feature>
<feature type="compositionally biased region" description="Polar residues" evidence="1">
    <location>
        <begin position="167"/>
        <end position="200"/>
    </location>
</feature>
<reference evidence="2" key="1">
    <citation type="submission" date="2014-08" db="EMBL/GenBank/DDBJ databases">
        <authorList>
            <person name="Sharma Rahul"/>
            <person name="Thines Marco"/>
        </authorList>
    </citation>
    <scope>NUCLEOTIDE SEQUENCE</scope>
</reference>
<feature type="compositionally biased region" description="Low complexity" evidence="1">
    <location>
        <begin position="124"/>
        <end position="138"/>
    </location>
</feature>
<protein>
    <submittedName>
        <fullName evidence="2">Uncharacterized protein</fullName>
    </submittedName>
</protein>
<evidence type="ECO:0000313" key="2">
    <source>
        <dbReference type="EMBL" id="CDZ98686.1"/>
    </source>
</evidence>
<accession>A0A0F7SIA0</accession>
<feature type="compositionally biased region" description="Polar residues" evidence="1">
    <location>
        <begin position="309"/>
        <end position="321"/>
    </location>
</feature>
<feature type="compositionally biased region" description="Polar residues" evidence="1">
    <location>
        <begin position="114"/>
        <end position="123"/>
    </location>
</feature>
<feature type="compositionally biased region" description="Polar residues" evidence="1">
    <location>
        <begin position="19"/>
        <end position="37"/>
    </location>
</feature>
<dbReference type="EMBL" id="LN483345">
    <property type="protein sequence ID" value="CDZ98686.1"/>
    <property type="molecule type" value="Genomic_DNA"/>
</dbReference>
<feature type="compositionally biased region" description="Low complexity" evidence="1">
    <location>
        <begin position="852"/>
        <end position="871"/>
    </location>
</feature>
<feature type="compositionally biased region" description="Low complexity" evidence="1">
    <location>
        <begin position="1365"/>
        <end position="1383"/>
    </location>
</feature>
<feature type="compositionally biased region" description="Basic and acidic residues" evidence="1">
    <location>
        <begin position="224"/>
        <end position="234"/>
    </location>
</feature>
<dbReference type="PANTHER" id="PTHR48125">
    <property type="entry name" value="LP07818P1"/>
    <property type="match status" value="1"/>
</dbReference>
<feature type="compositionally biased region" description="Polar residues" evidence="1">
    <location>
        <begin position="608"/>
        <end position="619"/>
    </location>
</feature>
<proteinExistence type="predicted"/>
<feature type="region of interest" description="Disordered" evidence="1">
    <location>
        <begin position="919"/>
        <end position="948"/>
    </location>
</feature>
<feature type="region of interest" description="Disordered" evidence="1">
    <location>
        <begin position="1362"/>
        <end position="1383"/>
    </location>
</feature>
<feature type="compositionally biased region" description="Basic and acidic residues" evidence="1">
    <location>
        <begin position="384"/>
        <end position="411"/>
    </location>
</feature>
<feature type="compositionally biased region" description="Basic and acidic residues" evidence="1">
    <location>
        <begin position="458"/>
        <end position="469"/>
    </location>
</feature>
<organism evidence="2">
    <name type="scientific">Phaffia rhodozyma</name>
    <name type="common">Yeast</name>
    <name type="synonym">Xanthophyllomyces dendrorhous</name>
    <dbReference type="NCBI Taxonomy" id="264483"/>
    <lineage>
        <taxon>Eukaryota</taxon>
        <taxon>Fungi</taxon>
        <taxon>Dikarya</taxon>
        <taxon>Basidiomycota</taxon>
        <taxon>Agaricomycotina</taxon>
        <taxon>Tremellomycetes</taxon>
        <taxon>Cystofilobasidiales</taxon>
        <taxon>Mrakiaceae</taxon>
        <taxon>Phaffia</taxon>
    </lineage>
</organism>
<feature type="region of interest" description="Disordered" evidence="1">
    <location>
        <begin position="1"/>
        <end position="340"/>
    </location>
</feature>
<feature type="region of interest" description="Disordered" evidence="1">
    <location>
        <begin position="1405"/>
        <end position="1462"/>
    </location>
</feature>
<feature type="compositionally biased region" description="Low complexity" evidence="1">
    <location>
        <begin position="364"/>
        <end position="383"/>
    </location>
</feature>
<feature type="compositionally biased region" description="Basic residues" evidence="1">
    <location>
        <begin position="412"/>
        <end position="423"/>
    </location>
</feature>
<feature type="compositionally biased region" description="Low complexity" evidence="1">
    <location>
        <begin position="49"/>
        <end position="73"/>
    </location>
</feature>
<dbReference type="PANTHER" id="PTHR48125:SF12">
    <property type="entry name" value="AT HOOK TRANSCRIPTION FACTOR FAMILY-RELATED"/>
    <property type="match status" value="1"/>
</dbReference>
<feature type="compositionally biased region" description="Low complexity" evidence="1">
    <location>
        <begin position="509"/>
        <end position="527"/>
    </location>
</feature>
<feature type="compositionally biased region" description="Low complexity" evidence="1">
    <location>
        <begin position="289"/>
        <end position="308"/>
    </location>
</feature>
<feature type="region of interest" description="Disordered" evidence="1">
    <location>
        <begin position="357"/>
        <end position="619"/>
    </location>
</feature>
<feature type="compositionally biased region" description="Low complexity" evidence="1">
    <location>
        <begin position="535"/>
        <end position="552"/>
    </location>
</feature>